<reference evidence="1" key="2">
    <citation type="submission" date="2020-11" db="EMBL/GenBank/DDBJ databases">
        <authorList>
            <person name="McCartney M.A."/>
            <person name="Auch B."/>
            <person name="Kono T."/>
            <person name="Mallez S."/>
            <person name="Becker A."/>
            <person name="Gohl D.M."/>
            <person name="Silverstein K.A.T."/>
            <person name="Koren S."/>
            <person name="Bechman K.B."/>
            <person name="Herman A."/>
            <person name="Abrahante J.E."/>
            <person name="Garbe J."/>
        </authorList>
    </citation>
    <scope>NUCLEOTIDE SEQUENCE</scope>
    <source>
        <strain evidence="1">Duluth1</strain>
        <tissue evidence="1">Whole animal</tissue>
    </source>
</reference>
<proteinExistence type="predicted"/>
<evidence type="ECO:0000313" key="2">
    <source>
        <dbReference type="Proteomes" id="UP000828390"/>
    </source>
</evidence>
<name>A0A9D3Y8E4_DREPO</name>
<reference evidence="1" key="1">
    <citation type="journal article" date="2019" name="bioRxiv">
        <title>The Genome of the Zebra Mussel, Dreissena polymorpha: A Resource for Invasive Species Research.</title>
        <authorList>
            <person name="McCartney M.A."/>
            <person name="Auch B."/>
            <person name="Kono T."/>
            <person name="Mallez S."/>
            <person name="Zhang Y."/>
            <person name="Obille A."/>
            <person name="Becker A."/>
            <person name="Abrahante J.E."/>
            <person name="Garbe J."/>
            <person name="Badalamenti J.P."/>
            <person name="Herman A."/>
            <person name="Mangelson H."/>
            <person name="Liachko I."/>
            <person name="Sullivan S."/>
            <person name="Sone E.D."/>
            <person name="Koren S."/>
            <person name="Silverstein K.A.T."/>
            <person name="Beckman K.B."/>
            <person name="Gohl D.M."/>
        </authorList>
    </citation>
    <scope>NUCLEOTIDE SEQUENCE</scope>
    <source>
        <strain evidence="1">Duluth1</strain>
        <tissue evidence="1">Whole animal</tissue>
    </source>
</reference>
<comment type="caution">
    <text evidence="1">The sequence shown here is derived from an EMBL/GenBank/DDBJ whole genome shotgun (WGS) entry which is preliminary data.</text>
</comment>
<dbReference type="EMBL" id="JAIWYP010000016">
    <property type="protein sequence ID" value="KAH3693869.1"/>
    <property type="molecule type" value="Genomic_DNA"/>
</dbReference>
<accession>A0A9D3Y8E4</accession>
<gene>
    <name evidence="1" type="ORF">DPMN_081308</name>
</gene>
<dbReference type="Proteomes" id="UP000828390">
    <property type="component" value="Unassembled WGS sequence"/>
</dbReference>
<keyword evidence="2" id="KW-1185">Reference proteome</keyword>
<sequence length="64" mass="7268">MLPYNENFSLKNGQLEFLTTPVRQRVGIVPFSSGMSETMTNVSGCSWEPEVRCRPWTTCTVTRP</sequence>
<organism evidence="1 2">
    <name type="scientific">Dreissena polymorpha</name>
    <name type="common">Zebra mussel</name>
    <name type="synonym">Mytilus polymorpha</name>
    <dbReference type="NCBI Taxonomy" id="45954"/>
    <lineage>
        <taxon>Eukaryota</taxon>
        <taxon>Metazoa</taxon>
        <taxon>Spiralia</taxon>
        <taxon>Lophotrochozoa</taxon>
        <taxon>Mollusca</taxon>
        <taxon>Bivalvia</taxon>
        <taxon>Autobranchia</taxon>
        <taxon>Heteroconchia</taxon>
        <taxon>Euheterodonta</taxon>
        <taxon>Imparidentia</taxon>
        <taxon>Neoheterodontei</taxon>
        <taxon>Myida</taxon>
        <taxon>Dreissenoidea</taxon>
        <taxon>Dreissenidae</taxon>
        <taxon>Dreissena</taxon>
    </lineage>
</organism>
<dbReference type="AlphaFoldDB" id="A0A9D3Y8E4"/>
<evidence type="ECO:0000313" key="1">
    <source>
        <dbReference type="EMBL" id="KAH3693869.1"/>
    </source>
</evidence>
<protein>
    <submittedName>
        <fullName evidence="1">Uncharacterized protein</fullName>
    </submittedName>
</protein>